<dbReference type="EMBL" id="JAHRHJ020003813">
    <property type="protein sequence ID" value="KAH9289595.1"/>
    <property type="molecule type" value="Genomic_DNA"/>
</dbReference>
<dbReference type="PROSITE" id="PS50011">
    <property type="entry name" value="PROTEIN_KINASE_DOM"/>
    <property type="match status" value="1"/>
</dbReference>
<feature type="non-terminal residue" evidence="13">
    <location>
        <position position="1"/>
    </location>
</feature>
<evidence type="ECO:0000256" key="3">
    <source>
        <dbReference type="ARBA" id="ARBA00022679"/>
    </source>
</evidence>
<evidence type="ECO:0000256" key="2">
    <source>
        <dbReference type="ARBA" id="ARBA00022527"/>
    </source>
</evidence>
<dbReference type="PROSITE" id="PS00107">
    <property type="entry name" value="PROTEIN_KINASE_ATP"/>
    <property type="match status" value="1"/>
</dbReference>
<organism evidence="13 14">
    <name type="scientific">Taxus chinensis</name>
    <name type="common">Chinese yew</name>
    <name type="synonym">Taxus wallichiana var. chinensis</name>
    <dbReference type="NCBI Taxonomy" id="29808"/>
    <lineage>
        <taxon>Eukaryota</taxon>
        <taxon>Viridiplantae</taxon>
        <taxon>Streptophyta</taxon>
        <taxon>Embryophyta</taxon>
        <taxon>Tracheophyta</taxon>
        <taxon>Spermatophyta</taxon>
        <taxon>Pinopsida</taxon>
        <taxon>Pinidae</taxon>
        <taxon>Conifers II</taxon>
        <taxon>Cupressales</taxon>
        <taxon>Taxaceae</taxon>
        <taxon>Taxus</taxon>
    </lineage>
</organism>
<protein>
    <recommendedName>
        <fullName evidence="1">non-specific serine/threonine protein kinase</fullName>
        <ecNumber evidence="1">2.7.11.1</ecNumber>
    </recommendedName>
</protein>
<dbReference type="GO" id="GO:0005524">
    <property type="term" value="F:ATP binding"/>
    <property type="evidence" value="ECO:0007669"/>
    <property type="project" value="UniProtKB-UniRule"/>
</dbReference>
<accession>A0AA38BTJ7</accession>
<dbReference type="EC" id="2.7.11.1" evidence="1"/>
<evidence type="ECO:0000256" key="11">
    <source>
        <dbReference type="SAM" id="MobiDB-lite"/>
    </source>
</evidence>
<dbReference type="FunFam" id="1.10.510.10:FF:001023">
    <property type="entry name" value="Os07g0541700 protein"/>
    <property type="match status" value="1"/>
</dbReference>
<evidence type="ECO:0000256" key="1">
    <source>
        <dbReference type="ARBA" id="ARBA00012513"/>
    </source>
</evidence>
<reference evidence="13 14" key="1">
    <citation type="journal article" date="2021" name="Nat. Plants">
        <title>The Taxus genome provides insights into paclitaxel biosynthesis.</title>
        <authorList>
            <person name="Xiong X."/>
            <person name="Gou J."/>
            <person name="Liao Q."/>
            <person name="Li Y."/>
            <person name="Zhou Q."/>
            <person name="Bi G."/>
            <person name="Li C."/>
            <person name="Du R."/>
            <person name="Wang X."/>
            <person name="Sun T."/>
            <person name="Guo L."/>
            <person name="Liang H."/>
            <person name="Lu P."/>
            <person name="Wu Y."/>
            <person name="Zhang Z."/>
            <person name="Ro D.K."/>
            <person name="Shang Y."/>
            <person name="Huang S."/>
            <person name="Yan J."/>
        </authorList>
    </citation>
    <scope>NUCLEOTIDE SEQUENCE [LARGE SCALE GENOMIC DNA]</scope>
    <source>
        <strain evidence="13">Ta-2019</strain>
    </source>
</reference>
<comment type="similarity">
    <text evidence="10">Belongs to the protein kinase superfamily.</text>
</comment>
<feature type="domain" description="Protein kinase" evidence="12">
    <location>
        <begin position="90"/>
        <end position="423"/>
    </location>
</feature>
<feature type="region of interest" description="Disordered" evidence="11">
    <location>
        <begin position="1"/>
        <end position="33"/>
    </location>
</feature>
<evidence type="ECO:0000313" key="13">
    <source>
        <dbReference type="EMBL" id="KAH9289595.1"/>
    </source>
</evidence>
<evidence type="ECO:0000256" key="6">
    <source>
        <dbReference type="ARBA" id="ARBA00022840"/>
    </source>
</evidence>
<name>A0AA38BTJ7_TAXCH</name>
<feature type="non-terminal residue" evidence="13">
    <location>
        <position position="447"/>
    </location>
</feature>
<evidence type="ECO:0000256" key="8">
    <source>
        <dbReference type="ARBA" id="ARBA00048679"/>
    </source>
</evidence>
<feature type="region of interest" description="Disordered" evidence="11">
    <location>
        <begin position="418"/>
        <end position="447"/>
    </location>
</feature>
<gene>
    <name evidence="13" type="ORF">KI387_033712</name>
</gene>
<dbReference type="SMART" id="SM00220">
    <property type="entry name" value="S_TKc"/>
    <property type="match status" value="1"/>
</dbReference>
<evidence type="ECO:0000256" key="5">
    <source>
        <dbReference type="ARBA" id="ARBA00022777"/>
    </source>
</evidence>
<dbReference type="Gene3D" id="1.10.510.10">
    <property type="entry name" value="Transferase(Phosphotransferase) domain 1"/>
    <property type="match status" value="1"/>
</dbReference>
<feature type="binding site" evidence="9">
    <location>
        <position position="118"/>
    </location>
    <ligand>
        <name>ATP</name>
        <dbReference type="ChEBI" id="CHEBI:30616"/>
    </ligand>
</feature>
<dbReference type="InterPro" id="IPR017441">
    <property type="entry name" value="Protein_kinase_ATP_BS"/>
</dbReference>
<keyword evidence="2 10" id="KW-0723">Serine/threonine-protein kinase</keyword>
<sequence length="447" mass="50663">EIKQSSETEMYGSETETISSHRGDNYNEVNGQQQREIAPPTFLSPFRFLRRIIPHIFRKDSAYIELERLVKKIQPSAIEFTRKELRNATNGFGEELGKGGFGTVYFGTLWDGRKVAVKVIARTGKEQWGKQLAALTRKQHPNIVKLVGYCCKGDLMLVYEYMAGGNLSDSILGTENSQIIDWPARMKIICQIISGLVYLHEGADGCVVHRDIKPNNILLDEDFNAKISDFGISYILMNDTQYSHEETWTESGVPPAYAQDETQVMTHNTPYAQEQTWRVSGMPPPQFSQDETLEYTCVAGTVGYIDPDYLFHGRLTRKADIYSFGMLLLNIVSAKKSIQFTGDTDDGMFRLQDRAWRLHTEDRLNELIDQRLVNNNGLNSSNESNLSEILRTIRIALWCIQTKSKVRPSASEVLRMLSSEEEIPTPPAPIESHLDYSHDDWSTASAS</sequence>
<comment type="catalytic activity">
    <reaction evidence="7">
        <text>L-threonyl-[protein] + ATP = O-phospho-L-threonyl-[protein] + ADP + H(+)</text>
        <dbReference type="Rhea" id="RHEA:46608"/>
        <dbReference type="Rhea" id="RHEA-COMP:11060"/>
        <dbReference type="Rhea" id="RHEA-COMP:11605"/>
        <dbReference type="ChEBI" id="CHEBI:15378"/>
        <dbReference type="ChEBI" id="CHEBI:30013"/>
        <dbReference type="ChEBI" id="CHEBI:30616"/>
        <dbReference type="ChEBI" id="CHEBI:61977"/>
        <dbReference type="ChEBI" id="CHEBI:456216"/>
        <dbReference type="EC" id="2.7.11.1"/>
    </reaction>
</comment>
<dbReference type="Proteomes" id="UP000824469">
    <property type="component" value="Unassembled WGS sequence"/>
</dbReference>
<dbReference type="Gene3D" id="3.30.200.20">
    <property type="entry name" value="Phosphorylase Kinase, domain 1"/>
    <property type="match status" value="1"/>
</dbReference>
<dbReference type="GO" id="GO:0004674">
    <property type="term" value="F:protein serine/threonine kinase activity"/>
    <property type="evidence" value="ECO:0007669"/>
    <property type="project" value="UniProtKB-KW"/>
</dbReference>
<dbReference type="Pfam" id="PF00069">
    <property type="entry name" value="Pkinase"/>
    <property type="match status" value="1"/>
</dbReference>
<dbReference type="InterPro" id="IPR008271">
    <property type="entry name" value="Ser/Thr_kinase_AS"/>
</dbReference>
<evidence type="ECO:0000313" key="14">
    <source>
        <dbReference type="Proteomes" id="UP000824469"/>
    </source>
</evidence>
<keyword evidence="5" id="KW-0418">Kinase</keyword>
<comment type="caution">
    <text evidence="13">The sequence shown here is derived from an EMBL/GenBank/DDBJ whole genome shotgun (WGS) entry which is preliminary data.</text>
</comment>
<dbReference type="PROSITE" id="PS00108">
    <property type="entry name" value="PROTEIN_KINASE_ST"/>
    <property type="match status" value="1"/>
</dbReference>
<dbReference type="PANTHER" id="PTHR47973">
    <property type="entry name" value="CYSTEINE-RICH RECEPTOR-LIKE PROTEIN KINASE 3"/>
    <property type="match status" value="1"/>
</dbReference>
<keyword evidence="14" id="KW-1185">Reference proteome</keyword>
<dbReference type="InterPro" id="IPR052059">
    <property type="entry name" value="CR_Ser/Thr_kinase"/>
</dbReference>
<evidence type="ECO:0000259" key="12">
    <source>
        <dbReference type="PROSITE" id="PS50011"/>
    </source>
</evidence>
<dbReference type="SUPFAM" id="SSF56112">
    <property type="entry name" value="Protein kinase-like (PK-like)"/>
    <property type="match status" value="1"/>
</dbReference>
<keyword evidence="4 9" id="KW-0547">Nucleotide-binding</keyword>
<evidence type="ECO:0000256" key="10">
    <source>
        <dbReference type="RuleBase" id="RU000304"/>
    </source>
</evidence>
<proteinExistence type="inferred from homology"/>
<keyword evidence="3" id="KW-0808">Transferase</keyword>
<evidence type="ECO:0000256" key="4">
    <source>
        <dbReference type="ARBA" id="ARBA00022741"/>
    </source>
</evidence>
<dbReference type="AlphaFoldDB" id="A0AA38BTJ7"/>
<keyword evidence="6 9" id="KW-0067">ATP-binding</keyword>
<evidence type="ECO:0000256" key="9">
    <source>
        <dbReference type="PROSITE-ProRule" id="PRU10141"/>
    </source>
</evidence>
<feature type="compositionally biased region" description="Polar residues" evidence="11">
    <location>
        <begin position="7"/>
        <end position="18"/>
    </location>
</feature>
<dbReference type="InterPro" id="IPR000719">
    <property type="entry name" value="Prot_kinase_dom"/>
</dbReference>
<evidence type="ECO:0000256" key="7">
    <source>
        <dbReference type="ARBA" id="ARBA00047899"/>
    </source>
</evidence>
<dbReference type="InterPro" id="IPR011009">
    <property type="entry name" value="Kinase-like_dom_sf"/>
</dbReference>
<comment type="catalytic activity">
    <reaction evidence="8">
        <text>L-seryl-[protein] + ATP = O-phospho-L-seryl-[protein] + ADP + H(+)</text>
        <dbReference type="Rhea" id="RHEA:17989"/>
        <dbReference type="Rhea" id="RHEA-COMP:9863"/>
        <dbReference type="Rhea" id="RHEA-COMP:11604"/>
        <dbReference type="ChEBI" id="CHEBI:15378"/>
        <dbReference type="ChEBI" id="CHEBI:29999"/>
        <dbReference type="ChEBI" id="CHEBI:30616"/>
        <dbReference type="ChEBI" id="CHEBI:83421"/>
        <dbReference type="ChEBI" id="CHEBI:456216"/>
        <dbReference type="EC" id="2.7.11.1"/>
    </reaction>
</comment>
<feature type="compositionally biased region" description="Basic and acidic residues" evidence="11">
    <location>
        <begin position="432"/>
        <end position="441"/>
    </location>
</feature>